<evidence type="ECO:0000313" key="2">
    <source>
        <dbReference type="EMBL" id="USW53643.1"/>
    </source>
</evidence>
<gene>
    <name evidence="2" type="ORF">Slin15195_G069620</name>
</gene>
<proteinExistence type="predicted"/>
<feature type="compositionally biased region" description="Basic and acidic residues" evidence="1">
    <location>
        <begin position="84"/>
        <end position="134"/>
    </location>
</feature>
<name>A0A9Q9ELP4_9PEZI</name>
<sequence>MSAPTDLHHNREQQLQLKNEELQKRFHDWTTTPQAHCLCLRFSCPGNCSMSTFQYSEASVPTGGTSFWLESDPPPEKIFGADRLSLDDKPNRYARQSPDDYVRQFRTERHQVDKSASKRVRKDLTEENDKGERD</sequence>
<accession>A0A9Q9ELP4</accession>
<protein>
    <submittedName>
        <fullName evidence="2">Uncharacterized protein</fullName>
    </submittedName>
</protein>
<organism evidence="2 3">
    <name type="scientific">Septoria linicola</name>
    <dbReference type="NCBI Taxonomy" id="215465"/>
    <lineage>
        <taxon>Eukaryota</taxon>
        <taxon>Fungi</taxon>
        <taxon>Dikarya</taxon>
        <taxon>Ascomycota</taxon>
        <taxon>Pezizomycotina</taxon>
        <taxon>Dothideomycetes</taxon>
        <taxon>Dothideomycetidae</taxon>
        <taxon>Mycosphaerellales</taxon>
        <taxon>Mycosphaerellaceae</taxon>
        <taxon>Septoria</taxon>
    </lineage>
</organism>
<dbReference type="EMBL" id="CP099422">
    <property type="protein sequence ID" value="USW53643.1"/>
    <property type="molecule type" value="Genomic_DNA"/>
</dbReference>
<dbReference type="Proteomes" id="UP001056384">
    <property type="component" value="Chromosome 5"/>
</dbReference>
<dbReference type="AlphaFoldDB" id="A0A9Q9ELP4"/>
<evidence type="ECO:0000256" key="1">
    <source>
        <dbReference type="SAM" id="MobiDB-lite"/>
    </source>
</evidence>
<feature type="region of interest" description="Disordered" evidence="1">
    <location>
        <begin position="64"/>
        <end position="134"/>
    </location>
</feature>
<evidence type="ECO:0000313" key="3">
    <source>
        <dbReference type="Proteomes" id="UP001056384"/>
    </source>
</evidence>
<keyword evidence="3" id="KW-1185">Reference proteome</keyword>
<reference evidence="2" key="1">
    <citation type="submission" date="2022-06" db="EMBL/GenBank/DDBJ databases">
        <title>Complete genome sequences of two strains of the flax pathogen Septoria linicola.</title>
        <authorList>
            <person name="Lapalu N."/>
            <person name="Simon A."/>
            <person name="Demenou B."/>
            <person name="Paumier D."/>
            <person name="Guillot M.-P."/>
            <person name="Gout L."/>
            <person name="Valade R."/>
        </authorList>
    </citation>
    <scope>NUCLEOTIDE SEQUENCE</scope>
    <source>
        <strain evidence="2">SE15195</strain>
    </source>
</reference>